<keyword evidence="3" id="KW-1185">Reference proteome</keyword>
<accession>A0AAD9ZCB7</accession>
<dbReference type="EMBL" id="JASNWA010000004">
    <property type="protein sequence ID" value="KAK3175863.1"/>
    <property type="molecule type" value="Genomic_DNA"/>
</dbReference>
<dbReference type="Proteomes" id="UP001276659">
    <property type="component" value="Unassembled WGS sequence"/>
</dbReference>
<feature type="chain" id="PRO_5042124915" evidence="1">
    <location>
        <begin position="23"/>
        <end position="205"/>
    </location>
</feature>
<evidence type="ECO:0000313" key="2">
    <source>
        <dbReference type="EMBL" id="KAK3175863.1"/>
    </source>
</evidence>
<proteinExistence type="predicted"/>
<gene>
    <name evidence="2" type="ORF">OEA41_007185</name>
</gene>
<feature type="signal peptide" evidence="1">
    <location>
        <begin position="1"/>
        <end position="22"/>
    </location>
</feature>
<evidence type="ECO:0000256" key="1">
    <source>
        <dbReference type="SAM" id="SignalP"/>
    </source>
</evidence>
<dbReference type="AlphaFoldDB" id="A0AAD9ZCB7"/>
<organism evidence="2 3">
    <name type="scientific">Lepraria neglecta</name>
    <dbReference type="NCBI Taxonomy" id="209136"/>
    <lineage>
        <taxon>Eukaryota</taxon>
        <taxon>Fungi</taxon>
        <taxon>Dikarya</taxon>
        <taxon>Ascomycota</taxon>
        <taxon>Pezizomycotina</taxon>
        <taxon>Lecanoromycetes</taxon>
        <taxon>OSLEUM clade</taxon>
        <taxon>Lecanoromycetidae</taxon>
        <taxon>Lecanorales</taxon>
        <taxon>Lecanorineae</taxon>
        <taxon>Stereocaulaceae</taxon>
        <taxon>Lepraria</taxon>
    </lineage>
</organism>
<name>A0AAD9ZCB7_9LECA</name>
<protein>
    <submittedName>
        <fullName evidence="2">Uncharacterized protein</fullName>
    </submittedName>
</protein>
<keyword evidence="1" id="KW-0732">Signal</keyword>
<sequence length="205" mass="22647">MNNRQFFLACITLSLQFSCVFSLFKCDSTLYGKPVPKDCFNLYDQLPGGPEAPDIDLDTPRSFVEPKFMQPSFSPVFNPFRTQMVQLPKVWREGTCRCALMSIANSAGIVHEATSVDKWRTILDAVIDDVQACVIGSYGAGGVHFANSMCREPPDAKVVYIYAQGSRFESVMNAYMSSYDRGLDPDEPDSILGRVAVANSSIAAR</sequence>
<comment type="caution">
    <text evidence="2">The sequence shown here is derived from an EMBL/GenBank/DDBJ whole genome shotgun (WGS) entry which is preliminary data.</text>
</comment>
<reference evidence="2" key="1">
    <citation type="submission" date="2022-11" db="EMBL/GenBank/DDBJ databases">
        <title>Chromosomal genome sequence assembly and mating type (MAT) locus characterization of the leprose asexual lichenized fungus Lepraria neglecta (Nyl.) Erichsen.</title>
        <authorList>
            <person name="Allen J.L."/>
            <person name="Pfeffer B."/>
        </authorList>
    </citation>
    <scope>NUCLEOTIDE SEQUENCE</scope>
    <source>
        <strain evidence="2">Allen 5258</strain>
    </source>
</reference>
<evidence type="ECO:0000313" key="3">
    <source>
        <dbReference type="Proteomes" id="UP001276659"/>
    </source>
</evidence>